<protein>
    <submittedName>
        <fullName evidence="1">Uncharacterized protein</fullName>
    </submittedName>
</protein>
<sequence length="57" mass="6795">MWLCRCGYEKHKKILILTDFVVLFPKVQGKKIRKGKFTFPFLSFFPVLFGRQYPPSI</sequence>
<evidence type="ECO:0000313" key="2">
    <source>
        <dbReference type="Proteomes" id="UP000663722"/>
    </source>
</evidence>
<dbReference type="Proteomes" id="UP000663722">
    <property type="component" value="Chromosome"/>
</dbReference>
<name>A0A975GKH7_9BACT</name>
<proteinExistence type="predicted"/>
<evidence type="ECO:0000313" key="1">
    <source>
        <dbReference type="EMBL" id="QTA84642.1"/>
    </source>
</evidence>
<dbReference type="KEGG" id="dmm:dnm_006410"/>
<reference evidence="1" key="1">
    <citation type="journal article" date="2021" name="Microb. Physiol.">
        <title>Proteogenomic Insights into the Physiology of Marine, Sulfate-Reducing, Filamentous Desulfonema limicola and Desulfonema magnum.</title>
        <authorList>
            <person name="Schnaars V."/>
            <person name="Wohlbrand L."/>
            <person name="Scheve S."/>
            <person name="Hinrichs C."/>
            <person name="Reinhardt R."/>
            <person name="Rabus R."/>
        </authorList>
    </citation>
    <scope>NUCLEOTIDE SEQUENCE</scope>
    <source>
        <strain evidence="1">4be13</strain>
    </source>
</reference>
<dbReference type="AlphaFoldDB" id="A0A975GKH7"/>
<organism evidence="1 2">
    <name type="scientific">Desulfonema magnum</name>
    <dbReference type="NCBI Taxonomy" id="45655"/>
    <lineage>
        <taxon>Bacteria</taxon>
        <taxon>Pseudomonadati</taxon>
        <taxon>Thermodesulfobacteriota</taxon>
        <taxon>Desulfobacteria</taxon>
        <taxon>Desulfobacterales</taxon>
        <taxon>Desulfococcaceae</taxon>
        <taxon>Desulfonema</taxon>
    </lineage>
</organism>
<accession>A0A975GKH7</accession>
<gene>
    <name evidence="1" type="ORF">dnm_006410</name>
</gene>
<keyword evidence="2" id="KW-1185">Reference proteome</keyword>
<dbReference type="EMBL" id="CP061800">
    <property type="protein sequence ID" value="QTA84642.1"/>
    <property type="molecule type" value="Genomic_DNA"/>
</dbReference>